<dbReference type="OrthoDB" id="1646880at2"/>
<feature type="modified residue" description="4-aspartylphosphate" evidence="2">
    <location>
        <position position="53"/>
    </location>
</feature>
<dbReference type="Pfam" id="PF00072">
    <property type="entry name" value="Response_reg"/>
    <property type="match status" value="1"/>
</dbReference>
<accession>A0A2P8DZS7</accession>
<name>A0A2P8DZS7_9BACT</name>
<dbReference type="SUPFAM" id="SSF52172">
    <property type="entry name" value="CheY-like"/>
    <property type="match status" value="1"/>
</dbReference>
<dbReference type="PANTHER" id="PTHR44591">
    <property type="entry name" value="STRESS RESPONSE REGULATOR PROTEIN 1"/>
    <property type="match status" value="1"/>
</dbReference>
<evidence type="ECO:0000313" key="6">
    <source>
        <dbReference type="Proteomes" id="UP000240708"/>
    </source>
</evidence>
<dbReference type="GO" id="GO:0000160">
    <property type="term" value="P:phosphorelay signal transduction system"/>
    <property type="evidence" value="ECO:0007669"/>
    <property type="project" value="InterPro"/>
</dbReference>
<dbReference type="Proteomes" id="UP000240708">
    <property type="component" value="Unassembled WGS sequence"/>
</dbReference>
<comment type="caution">
    <text evidence="5">The sequence shown here is derived from an EMBL/GenBank/DDBJ whole genome shotgun (WGS) entry which is preliminary data.</text>
</comment>
<dbReference type="Gene3D" id="3.40.50.2300">
    <property type="match status" value="1"/>
</dbReference>
<evidence type="ECO:0000313" key="5">
    <source>
        <dbReference type="EMBL" id="PSL02687.1"/>
    </source>
</evidence>
<dbReference type="InterPro" id="IPR050595">
    <property type="entry name" value="Bact_response_regulator"/>
</dbReference>
<evidence type="ECO:0000259" key="3">
    <source>
        <dbReference type="PROSITE" id="PS50110"/>
    </source>
</evidence>
<feature type="domain" description="Response regulatory" evidence="3">
    <location>
        <begin position="3"/>
        <end position="118"/>
    </location>
</feature>
<sequence>MKKILIIEDELELGQNIRDLLDYLGYQVEEILDNGKDALNFLKRNKPDLILMDIQLKGDMDGIALCQKIKAISDIPVVYLTAFSDASFLDRISSQPYEGYLLKPFTLDELRSALHLAINSREKKKGKLEKNVITIKDKGFTIPISLNDILFFQADGLYTKIQTKTKSYVVRDILKDMVDDLPISKFVRVHKSFVVNHREISSFNSKELHIKEFVIPIRRGFFKEIRNLVKENS</sequence>
<keyword evidence="1 2" id="KW-0597">Phosphoprotein</keyword>
<organism evidence="5 6">
    <name type="scientific">Cecembia rubra</name>
    <dbReference type="NCBI Taxonomy" id="1485585"/>
    <lineage>
        <taxon>Bacteria</taxon>
        <taxon>Pseudomonadati</taxon>
        <taxon>Bacteroidota</taxon>
        <taxon>Cytophagia</taxon>
        <taxon>Cytophagales</taxon>
        <taxon>Cyclobacteriaceae</taxon>
        <taxon>Cecembia</taxon>
    </lineage>
</organism>
<dbReference type="SMART" id="SM00850">
    <property type="entry name" value="LytTR"/>
    <property type="match status" value="1"/>
</dbReference>
<dbReference type="PANTHER" id="PTHR44591:SF3">
    <property type="entry name" value="RESPONSE REGULATORY DOMAIN-CONTAINING PROTEIN"/>
    <property type="match status" value="1"/>
</dbReference>
<keyword evidence="6" id="KW-1185">Reference proteome</keyword>
<dbReference type="PROSITE" id="PS50930">
    <property type="entry name" value="HTH_LYTTR"/>
    <property type="match status" value="1"/>
</dbReference>
<dbReference type="PROSITE" id="PS50110">
    <property type="entry name" value="RESPONSE_REGULATORY"/>
    <property type="match status" value="1"/>
</dbReference>
<dbReference type="InterPro" id="IPR011006">
    <property type="entry name" value="CheY-like_superfamily"/>
</dbReference>
<dbReference type="InterPro" id="IPR007492">
    <property type="entry name" value="LytTR_DNA-bd_dom"/>
</dbReference>
<feature type="domain" description="HTH LytTR-type" evidence="4">
    <location>
        <begin position="133"/>
        <end position="231"/>
    </location>
</feature>
<dbReference type="EMBL" id="PYGF01000009">
    <property type="protein sequence ID" value="PSL02687.1"/>
    <property type="molecule type" value="Genomic_DNA"/>
</dbReference>
<proteinExistence type="predicted"/>
<dbReference type="Pfam" id="PF04397">
    <property type="entry name" value="LytTR"/>
    <property type="match status" value="1"/>
</dbReference>
<evidence type="ECO:0000256" key="2">
    <source>
        <dbReference type="PROSITE-ProRule" id="PRU00169"/>
    </source>
</evidence>
<dbReference type="RefSeq" id="WP_106568238.1">
    <property type="nucleotide sequence ID" value="NZ_PYGF01000009.1"/>
</dbReference>
<protein>
    <submittedName>
        <fullName evidence="5">LytTR family two component transcriptional regulator</fullName>
    </submittedName>
</protein>
<dbReference type="GO" id="GO:0003677">
    <property type="term" value="F:DNA binding"/>
    <property type="evidence" value="ECO:0007669"/>
    <property type="project" value="InterPro"/>
</dbReference>
<evidence type="ECO:0000256" key="1">
    <source>
        <dbReference type="ARBA" id="ARBA00022553"/>
    </source>
</evidence>
<dbReference type="AlphaFoldDB" id="A0A2P8DZS7"/>
<dbReference type="InterPro" id="IPR001789">
    <property type="entry name" value="Sig_transdc_resp-reg_receiver"/>
</dbReference>
<dbReference type="CDD" id="cd17534">
    <property type="entry name" value="REC_DC-like"/>
    <property type="match status" value="1"/>
</dbReference>
<evidence type="ECO:0000259" key="4">
    <source>
        <dbReference type="PROSITE" id="PS50930"/>
    </source>
</evidence>
<gene>
    <name evidence="5" type="ORF">CLV48_109157</name>
</gene>
<dbReference type="SMART" id="SM00448">
    <property type="entry name" value="REC"/>
    <property type="match status" value="1"/>
</dbReference>
<reference evidence="5 6" key="1">
    <citation type="submission" date="2018-03" db="EMBL/GenBank/DDBJ databases">
        <title>Genomic Encyclopedia of Archaeal and Bacterial Type Strains, Phase II (KMG-II): from individual species to whole genera.</title>
        <authorList>
            <person name="Goeker M."/>
        </authorList>
    </citation>
    <scope>NUCLEOTIDE SEQUENCE [LARGE SCALE GENOMIC DNA]</scope>
    <source>
        <strain evidence="5 6">DSM 28057</strain>
    </source>
</reference>
<dbReference type="Gene3D" id="2.40.50.1020">
    <property type="entry name" value="LytTr DNA-binding domain"/>
    <property type="match status" value="1"/>
</dbReference>